<feature type="domain" description="N-acetyltransferase" evidence="1">
    <location>
        <begin position="7"/>
        <end position="145"/>
    </location>
</feature>
<gene>
    <name evidence="2" type="ORF">psyc5s11_42750</name>
</gene>
<dbReference type="CDD" id="cd04301">
    <property type="entry name" value="NAT_SF"/>
    <property type="match status" value="1"/>
</dbReference>
<dbReference type="RefSeq" id="WP_224034483.1">
    <property type="nucleotide sequence ID" value="NZ_AP024849.1"/>
</dbReference>
<dbReference type="InterPro" id="IPR016181">
    <property type="entry name" value="Acyl_CoA_acyltransferase"/>
</dbReference>
<evidence type="ECO:0000259" key="1">
    <source>
        <dbReference type="PROSITE" id="PS51186"/>
    </source>
</evidence>
<name>A0ABN6J378_9CLOT</name>
<organism evidence="2 3">
    <name type="scientific">Clostridium gelidum</name>
    <dbReference type="NCBI Taxonomy" id="704125"/>
    <lineage>
        <taxon>Bacteria</taxon>
        <taxon>Bacillati</taxon>
        <taxon>Bacillota</taxon>
        <taxon>Clostridia</taxon>
        <taxon>Eubacteriales</taxon>
        <taxon>Clostridiaceae</taxon>
        <taxon>Clostridium</taxon>
    </lineage>
</organism>
<dbReference type="EMBL" id="AP024849">
    <property type="protein sequence ID" value="BCZ48208.1"/>
    <property type="molecule type" value="Genomic_DNA"/>
</dbReference>
<keyword evidence="3" id="KW-1185">Reference proteome</keyword>
<reference evidence="3" key="1">
    <citation type="submission" date="2021-07" db="EMBL/GenBank/DDBJ databases">
        <title>Complete genome sequencing of a Clostridium isolate.</title>
        <authorList>
            <person name="Ueki A."/>
            <person name="Tonouchi A."/>
        </authorList>
    </citation>
    <scope>NUCLEOTIDE SEQUENCE [LARGE SCALE GENOMIC DNA]</scope>
    <source>
        <strain evidence="3">C5S11</strain>
    </source>
</reference>
<dbReference type="InterPro" id="IPR000182">
    <property type="entry name" value="GNAT_dom"/>
</dbReference>
<protein>
    <submittedName>
        <fullName evidence="2">N-acetyltransferase</fullName>
    </submittedName>
</protein>
<dbReference type="PROSITE" id="PS51186">
    <property type="entry name" value="GNAT"/>
    <property type="match status" value="1"/>
</dbReference>
<dbReference type="Gene3D" id="3.40.630.30">
    <property type="match status" value="1"/>
</dbReference>
<evidence type="ECO:0000313" key="2">
    <source>
        <dbReference type="EMBL" id="BCZ48208.1"/>
    </source>
</evidence>
<accession>A0ABN6J378</accession>
<dbReference type="SUPFAM" id="SSF55729">
    <property type="entry name" value="Acyl-CoA N-acyltransferases (Nat)"/>
    <property type="match status" value="1"/>
</dbReference>
<proteinExistence type="predicted"/>
<sequence length="145" mass="16949">MDKETTYVKELLNKEDLLKAFPVMKQLRTHLVEQTYLNLIEDMKKEGYKMFALYVGKEIVAVAGVIRLTNLYYGKHVWVNDLVTDVNQRSKKYGQILLSFINEWAKENGCDVVALSSGLQRVEAHKFYEFKMGFDKTSFVFKKHL</sequence>
<evidence type="ECO:0000313" key="3">
    <source>
        <dbReference type="Proteomes" id="UP000824633"/>
    </source>
</evidence>
<dbReference type="Pfam" id="PF00583">
    <property type="entry name" value="Acetyltransf_1"/>
    <property type="match status" value="1"/>
</dbReference>
<dbReference type="Proteomes" id="UP000824633">
    <property type="component" value="Chromosome"/>
</dbReference>